<dbReference type="Gene3D" id="1.10.10.60">
    <property type="entry name" value="Homeodomain-like"/>
    <property type="match status" value="1"/>
</dbReference>
<dbReference type="Pfam" id="PF12833">
    <property type="entry name" value="HTH_18"/>
    <property type="match status" value="1"/>
</dbReference>
<dbReference type="InterPro" id="IPR003313">
    <property type="entry name" value="AraC-bd"/>
</dbReference>
<protein>
    <submittedName>
        <fullName evidence="5">Helix-turn-helix transcriptional regulator</fullName>
    </submittedName>
</protein>
<evidence type="ECO:0000256" key="1">
    <source>
        <dbReference type="ARBA" id="ARBA00023015"/>
    </source>
</evidence>
<evidence type="ECO:0000313" key="5">
    <source>
        <dbReference type="EMBL" id="GAA5055454.1"/>
    </source>
</evidence>
<evidence type="ECO:0000256" key="2">
    <source>
        <dbReference type="ARBA" id="ARBA00023125"/>
    </source>
</evidence>
<dbReference type="SUPFAM" id="SSF51182">
    <property type="entry name" value="RmlC-like cupins"/>
    <property type="match status" value="1"/>
</dbReference>
<keyword evidence="3" id="KW-0804">Transcription</keyword>
<dbReference type="Pfam" id="PF02311">
    <property type="entry name" value="AraC_binding"/>
    <property type="match status" value="1"/>
</dbReference>
<dbReference type="InterPro" id="IPR014710">
    <property type="entry name" value="RmlC-like_jellyroll"/>
</dbReference>
<gene>
    <name evidence="5" type="ORF">GCM10023318_31650</name>
</gene>
<dbReference type="RefSeq" id="WP_345496118.1">
    <property type="nucleotide sequence ID" value="NZ_BAABJM010000002.1"/>
</dbReference>
<dbReference type="InterPro" id="IPR009057">
    <property type="entry name" value="Homeodomain-like_sf"/>
</dbReference>
<dbReference type="SMART" id="SM00342">
    <property type="entry name" value="HTH_ARAC"/>
    <property type="match status" value="1"/>
</dbReference>
<dbReference type="EMBL" id="BAABJM010000002">
    <property type="protein sequence ID" value="GAA5055454.1"/>
    <property type="molecule type" value="Genomic_DNA"/>
</dbReference>
<dbReference type="PANTHER" id="PTHR11019">
    <property type="entry name" value="HTH-TYPE TRANSCRIPTIONAL REGULATOR NIMR"/>
    <property type="match status" value="1"/>
</dbReference>
<organism evidence="5 6">
    <name type="scientific">Nocardia callitridis</name>
    <dbReference type="NCBI Taxonomy" id="648753"/>
    <lineage>
        <taxon>Bacteria</taxon>
        <taxon>Bacillati</taxon>
        <taxon>Actinomycetota</taxon>
        <taxon>Actinomycetes</taxon>
        <taxon>Mycobacteriales</taxon>
        <taxon>Nocardiaceae</taxon>
        <taxon>Nocardia</taxon>
    </lineage>
</organism>
<name>A0ABP9KBK0_9NOCA</name>
<comment type="caution">
    <text evidence="5">The sequence shown here is derived from an EMBL/GenBank/DDBJ whole genome shotgun (WGS) entry which is preliminary data.</text>
</comment>
<proteinExistence type="predicted"/>
<dbReference type="Proteomes" id="UP001500603">
    <property type="component" value="Unassembled WGS sequence"/>
</dbReference>
<dbReference type="PROSITE" id="PS01124">
    <property type="entry name" value="HTH_ARAC_FAMILY_2"/>
    <property type="match status" value="1"/>
</dbReference>
<evidence type="ECO:0000259" key="4">
    <source>
        <dbReference type="PROSITE" id="PS01124"/>
    </source>
</evidence>
<dbReference type="PANTHER" id="PTHR11019:SF199">
    <property type="entry name" value="HTH-TYPE TRANSCRIPTIONAL REGULATOR NIMR"/>
    <property type="match status" value="1"/>
</dbReference>
<sequence>MIVGAGTLPAGHWFPEHHHPQHQIVWAAQGVLAVEIEDSHWVLPPTRALWVPGGMPHRTGSLGTADMRGIYLEPDRCPATFPTPTMLHVPRLLHALFDLMTEQDSVAFGAARQGVDPSSGPSFDASFDTTASARRARAEAVVFDLLIPVEVIPIGTHPPTDPRARQLADVLTHDPADPRTLEEFAAACGTSRRTLARLFRTETGIPFGEWRTQIRMAASLPLLASGLPIARVAGRVGYATPSAYVAAFRRTVGVSPGRYFAE</sequence>
<keyword evidence="6" id="KW-1185">Reference proteome</keyword>
<accession>A0ABP9KBK0</accession>
<keyword evidence="1" id="KW-0805">Transcription regulation</keyword>
<evidence type="ECO:0000256" key="3">
    <source>
        <dbReference type="ARBA" id="ARBA00023163"/>
    </source>
</evidence>
<dbReference type="InterPro" id="IPR018060">
    <property type="entry name" value="HTH_AraC"/>
</dbReference>
<evidence type="ECO:0000313" key="6">
    <source>
        <dbReference type="Proteomes" id="UP001500603"/>
    </source>
</evidence>
<keyword evidence="2" id="KW-0238">DNA-binding</keyword>
<reference evidence="6" key="1">
    <citation type="journal article" date="2019" name="Int. J. Syst. Evol. Microbiol.">
        <title>The Global Catalogue of Microorganisms (GCM) 10K type strain sequencing project: providing services to taxonomists for standard genome sequencing and annotation.</title>
        <authorList>
            <consortium name="The Broad Institute Genomics Platform"/>
            <consortium name="The Broad Institute Genome Sequencing Center for Infectious Disease"/>
            <person name="Wu L."/>
            <person name="Ma J."/>
        </authorList>
    </citation>
    <scope>NUCLEOTIDE SEQUENCE [LARGE SCALE GENOMIC DNA]</scope>
    <source>
        <strain evidence="6">JCM 18298</strain>
    </source>
</reference>
<dbReference type="CDD" id="cd06124">
    <property type="entry name" value="cupin_NimR-like_N"/>
    <property type="match status" value="1"/>
</dbReference>
<feature type="domain" description="HTH araC/xylS-type" evidence="4">
    <location>
        <begin position="165"/>
        <end position="262"/>
    </location>
</feature>
<dbReference type="InterPro" id="IPR011051">
    <property type="entry name" value="RmlC_Cupin_sf"/>
</dbReference>
<dbReference type="Gene3D" id="2.60.120.10">
    <property type="entry name" value="Jelly Rolls"/>
    <property type="match status" value="1"/>
</dbReference>
<dbReference type="SUPFAM" id="SSF46689">
    <property type="entry name" value="Homeodomain-like"/>
    <property type="match status" value="1"/>
</dbReference>